<proteinExistence type="predicted"/>
<feature type="region of interest" description="Disordered" evidence="1">
    <location>
        <begin position="122"/>
        <end position="152"/>
    </location>
</feature>
<name>A0A1Y2FI20_9BASI</name>
<dbReference type="InParanoid" id="A0A1Y2FI20"/>
<dbReference type="AlphaFoldDB" id="A0A1Y2FI20"/>
<evidence type="ECO:0000256" key="1">
    <source>
        <dbReference type="SAM" id="MobiDB-lite"/>
    </source>
</evidence>
<evidence type="ECO:0000313" key="3">
    <source>
        <dbReference type="Proteomes" id="UP000193467"/>
    </source>
</evidence>
<reference evidence="2 3" key="1">
    <citation type="submission" date="2016-07" db="EMBL/GenBank/DDBJ databases">
        <title>Pervasive Adenine N6-methylation of Active Genes in Fungi.</title>
        <authorList>
            <consortium name="DOE Joint Genome Institute"/>
            <person name="Mondo S.J."/>
            <person name="Dannebaum R.O."/>
            <person name="Kuo R.C."/>
            <person name="Labutti K."/>
            <person name="Haridas S."/>
            <person name="Kuo A."/>
            <person name="Salamov A."/>
            <person name="Ahrendt S.R."/>
            <person name="Lipzen A."/>
            <person name="Sullivan W."/>
            <person name="Andreopoulos W.B."/>
            <person name="Clum A."/>
            <person name="Lindquist E."/>
            <person name="Daum C."/>
            <person name="Ramamoorthy G.K."/>
            <person name="Gryganskyi A."/>
            <person name="Culley D."/>
            <person name="Magnuson J.K."/>
            <person name="James T.Y."/>
            <person name="O'Malley M.A."/>
            <person name="Stajich J.E."/>
            <person name="Spatafora J.W."/>
            <person name="Visel A."/>
            <person name="Grigoriev I.V."/>
        </authorList>
    </citation>
    <scope>NUCLEOTIDE SEQUENCE [LARGE SCALE GENOMIC DNA]</scope>
    <source>
        <strain evidence="2 3">62-1032</strain>
    </source>
</reference>
<feature type="region of interest" description="Disordered" evidence="1">
    <location>
        <begin position="76"/>
        <end position="102"/>
    </location>
</feature>
<dbReference type="Proteomes" id="UP000193467">
    <property type="component" value="Unassembled WGS sequence"/>
</dbReference>
<feature type="compositionally biased region" description="Acidic residues" evidence="1">
    <location>
        <begin position="122"/>
        <end position="143"/>
    </location>
</feature>
<dbReference type="EMBL" id="MCGR01000019">
    <property type="protein sequence ID" value="ORY83573.1"/>
    <property type="molecule type" value="Genomic_DNA"/>
</dbReference>
<evidence type="ECO:0000313" key="2">
    <source>
        <dbReference type="EMBL" id="ORY83573.1"/>
    </source>
</evidence>
<keyword evidence="3" id="KW-1185">Reference proteome</keyword>
<accession>A0A1Y2FI20</accession>
<comment type="caution">
    <text evidence="2">The sequence shown here is derived from an EMBL/GenBank/DDBJ whole genome shotgun (WGS) entry which is preliminary data.</text>
</comment>
<organism evidence="2 3">
    <name type="scientific">Leucosporidium creatinivorum</name>
    <dbReference type="NCBI Taxonomy" id="106004"/>
    <lineage>
        <taxon>Eukaryota</taxon>
        <taxon>Fungi</taxon>
        <taxon>Dikarya</taxon>
        <taxon>Basidiomycota</taxon>
        <taxon>Pucciniomycotina</taxon>
        <taxon>Microbotryomycetes</taxon>
        <taxon>Leucosporidiales</taxon>
        <taxon>Leucosporidium</taxon>
    </lineage>
</organism>
<protein>
    <submittedName>
        <fullName evidence="2">Uncharacterized protein</fullName>
    </submittedName>
</protein>
<sequence length="175" mass="19649">MLQHAFVPRDLSLSATQLVPRNRPLITIPLLIIVFLSPPLHLHLSRLISEPASRLRRRRARRGEAGLRVIAPRVGDDGSFGGGRRRSGPSRPSLYSSWRSGEGATKRELLGSHPRLMLVDDEPAQSSEEHEEDDTASECERDDESVRRAGGGRRLIHLVQSLYRPETKSERVHKS</sequence>
<gene>
    <name evidence="2" type="ORF">BCR35DRAFT_303454</name>
</gene>